<evidence type="ECO:0000256" key="7">
    <source>
        <dbReference type="ARBA" id="ARBA00022511"/>
    </source>
</evidence>
<evidence type="ECO:0000256" key="14">
    <source>
        <dbReference type="ARBA" id="ARBA00023081"/>
    </source>
</evidence>
<evidence type="ECO:0000256" key="18">
    <source>
        <dbReference type="SAM" id="MobiDB-lite"/>
    </source>
</evidence>
<evidence type="ECO:0000313" key="23">
    <source>
        <dbReference type="Proteomes" id="UP000828537"/>
    </source>
</evidence>
<accession>A0ABX6WLY6</accession>
<keyword evidence="23" id="KW-1185">Reference proteome</keyword>
<evidence type="ECO:0000256" key="9">
    <source>
        <dbReference type="ARBA" id="ARBA00022812"/>
    </source>
</evidence>
<evidence type="ECO:0000256" key="15">
    <source>
        <dbReference type="ARBA" id="ARBA00023136"/>
    </source>
</evidence>
<dbReference type="InterPro" id="IPR036179">
    <property type="entry name" value="Ig-like_dom_sf"/>
</dbReference>
<feature type="domain" description="Envelope glycoprotein E Fc-binding" evidence="20">
    <location>
        <begin position="203"/>
        <end position="367"/>
    </location>
</feature>
<keyword evidence="14" id="KW-1031">Host cell junction</keyword>
<evidence type="ECO:0000256" key="17">
    <source>
        <dbReference type="ARBA" id="ARBA00025134"/>
    </source>
</evidence>
<keyword evidence="7" id="KW-1032">Host cell membrane</keyword>
<dbReference type="InterPro" id="IPR013783">
    <property type="entry name" value="Ig-like_fold"/>
</dbReference>
<evidence type="ECO:0000256" key="5">
    <source>
        <dbReference type="ARBA" id="ARBA00008101"/>
    </source>
</evidence>
<evidence type="ECO:0000256" key="1">
    <source>
        <dbReference type="ARBA" id="ARBA00004136"/>
    </source>
</evidence>
<organism evidence="22 23">
    <name type="scientific">Bovine alphaherpesvirus 2</name>
    <dbReference type="NCBI Taxonomy" id="10295"/>
    <lineage>
        <taxon>Viruses</taxon>
        <taxon>Duplodnaviria</taxon>
        <taxon>Heunggongvirae</taxon>
        <taxon>Peploviricota</taxon>
        <taxon>Herviviricetes</taxon>
        <taxon>Herpesvirales</taxon>
        <taxon>Orthoherpesviridae</taxon>
        <taxon>Alphaherpesvirinae</taxon>
        <taxon>Simplexvirus</taxon>
        <taxon>Simplexvirus bovinealpha2</taxon>
    </lineage>
</organism>
<evidence type="ECO:0000256" key="2">
    <source>
        <dbReference type="ARBA" id="ARBA00004315"/>
    </source>
</evidence>
<evidence type="ECO:0000256" key="3">
    <source>
        <dbReference type="ARBA" id="ARBA00004402"/>
    </source>
</evidence>
<evidence type="ECO:0000259" key="21">
    <source>
        <dbReference type="Pfam" id="PF20418"/>
    </source>
</evidence>
<keyword evidence="9" id="KW-1040">Host Golgi apparatus</keyword>
<keyword evidence="16" id="KW-0325">Glycoprotein</keyword>
<proteinExistence type="inferred from homology"/>
<dbReference type="InterPro" id="IPR046463">
    <property type="entry name" value="Herpes_gE_N"/>
</dbReference>
<dbReference type="SUPFAM" id="SSF48726">
    <property type="entry name" value="Immunoglobulin"/>
    <property type="match status" value="1"/>
</dbReference>
<evidence type="ECO:0000256" key="19">
    <source>
        <dbReference type="SAM" id="Phobius"/>
    </source>
</evidence>
<evidence type="ECO:0000256" key="12">
    <source>
        <dbReference type="ARBA" id="ARBA00022879"/>
    </source>
</evidence>
<dbReference type="GeneID" id="80537038"/>
<name>A0ABX6WLY6_9ALPH</name>
<keyword evidence="13 19" id="KW-1133">Transmembrane helix</keyword>
<gene>
    <name evidence="22" type="primary">US8</name>
</gene>
<keyword evidence="11" id="KW-1043">Host membrane</keyword>
<keyword evidence="12 22" id="KW-0261">Viral envelope protein</keyword>
<feature type="transmembrane region" description="Helical" evidence="19">
    <location>
        <begin position="394"/>
        <end position="419"/>
    </location>
</feature>
<sequence>MAISGTLLARMCLLTVALSAPVRGANETVWRSVQAGGRLVVVAAPACGRRDCKAAWAFMPLSGCTPLRPSQIVLSPSLHRLDTVVPDWCAGAPEVLRVEGPHASVRREHEPALREGLIFENRSLVIASADYEHAGLYTLSVQPRQGARDVTAVYINVVSARAEGSGARGDDPDPTPPEETEVYRRPHPEIHHESGVTVDLRIAQHSVLFQVGESFHTTATLVPIAHDDERYTMDVVWVYVEMPEQCVEMHVYEACLYHPDLPECLDPDDSPCVVGSRGHRLGMRQYVGCSRRNPPPGCAGESFMDPTRSVSWYGPSGVNLQFHNTPESAAGVYLCIVYVDAHVAAWSYVVVSTAGRYRNVIVDRSIPVRHHVLPMPPTTPAPPTTPGGVQRPRALSVLLGGTVFLALVGVALWVCVICWRTRVWRAVRSQRPRGAVYSRIKRRPPYSAAYSSDDSESDSDYEDAPLAGPRPSKSASRGPTSGFEILLPQEAPPAHSRPPRGAVDGFTYGVHSVYATLGAPRR</sequence>
<evidence type="ECO:0000313" key="22">
    <source>
        <dbReference type="EMBL" id="QPO25201.1"/>
    </source>
</evidence>
<evidence type="ECO:0000256" key="10">
    <source>
        <dbReference type="ARBA" id="ARBA00022844"/>
    </source>
</evidence>
<comment type="subcellular location">
    <subcellularLocation>
        <location evidence="1">Host Golgi apparatus</location>
    </subcellularLocation>
    <subcellularLocation>
        <location evidence="2">Host cell junction</location>
    </subcellularLocation>
    <subcellularLocation>
        <location evidence="3">Host cell membrane</location>
        <topology evidence="3">Single-pass type I membrane protein</topology>
    </subcellularLocation>
    <subcellularLocation>
        <location evidence="4">Virion membrane</location>
        <topology evidence="4">Single-pass type I membrane protein</topology>
    </subcellularLocation>
</comment>
<keyword evidence="10" id="KW-0946">Virion</keyword>
<evidence type="ECO:0000256" key="13">
    <source>
        <dbReference type="ARBA" id="ARBA00022989"/>
    </source>
</evidence>
<evidence type="ECO:0000256" key="11">
    <source>
        <dbReference type="ARBA" id="ARBA00022870"/>
    </source>
</evidence>
<dbReference type="RefSeq" id="YP_010798786.1">
    <property type="nucleotide sequence ID" value="NC_076512.1"/>
</dbReference>
<feature type="region of interest" description="Disordered" evidence="18">
    <location>
        <begin position="163"/>
        <end position="182"/>
    </location>
</feature>
<dbReference type="InterPro" id="IPR003404">
    <property type="entry name" value="Herpes_glycopE_Fc"/>
</dbReference>
<evidence type="ECO:0000256" key="6">
    <source>
        <dbReference type="ARBA" id="ARBA00013988"/>
    </source>
</evidence>
<evidence type="ECO:0000256" key="16">
    <source>
        <dbReference type="ARBA" id="ARBA00023180"/>
    </source>
</evidence>
<dbReference type="Proteomes" id="UP000828537">
    <property type="component" value="Segment"/>
</dbReference>
<feature type="region of interest" description="Disordered" evidence="18">
    <location>
        <begin position="446"/>
        <end position="503"/>
    </location>
</feature>
<dbReference type="GO" id="GO:0019031">
    <property type="term" value="C:viral envelope"/>
    <property type="evidence" value="ECO:0007669"/>
    <property type="project" value="UniProtKB-KW"/>
</dbReference>
<evidence type="ECO:0000259" key="20">
    <source>
        <dbReference type="Pfam" id="PF02480"/>
    </source>
</evidence>
<dbReference type="EMBL" id="MT862163">
    <property type="protein sequence ID" value="QPO25201.1"/>
    <property type="molecule type" value="Genomic_DNA"/>
</dbReference>
<dbReference type="Pfam" id="PF20418">
    <property type="entry name" value="Herpes_gE_N"/>
    <property type="match status" value="1"/>
</dbReference>
<evidence type="ECO:0000256" key="8">
    <source>
        <dbReference type="ARBA" id="ARBA00022692"/>
    </source>
</evidence>
<keyword evidence="15 19" id="KW-0472">Membrane</keyword>
<comment type="function">
    <text evidence="17">In epithelial cells, the heterodimer gE/gI is required for the cell-to-cell spread of the virus, by sorting nascent virions to cell junctions. Once the virus reaches the cell junctions, virus particles can spread to adjacent cells extremely rapidly through interactions with cellular receptors that accumulate at these junctions. Implicated in basolateral spread in polarized cells. In neuronal cells, gE/gI is essential for the anterograde spread of the infection throughout the host nervous system. Together with US9, the heterodimer gE/gI is involved in the sorting and transport of viral structural components toward axon tips.</text>
</comment>
<reference evidence="22 23" key="1">
    <citation type="journal article" date="2020" name="Arch.">
        <title>Full genome sequence of bovine alphaherpesvirus 2 (BoHV-2).</title>
        <authorList>
            <person name="Pfaff F."/>
            <person name="Neubauer-Juric A."/>
            <person name="Krebs S."/>
            <person name="Hauser A."/>
            <person name="Singer S."/>
            <person name="Blum H."/>
            <person name="Hoffmann B."/>
        </authorList>
    </citation>
    <scope>NUCLEOTIDE SEQUENCE [LARGE SCALE GENOMIC DNA]</scope>
    <source>
        <strain evidence="22 23">C1Z FZR</strain>
    </source>
</reference>
<dbReference type="Pfam" id="PF02480">
    <property type="entry name" value="Herpes_gE"/>
    <property type="match status" value="1"/>
</dbReference>
<feature type="domain" description="Envelope glycoprotein E N-terminal" evidence="21">
    <location>
        <begin position="50"/>
        <end position="154"/>
    </location>
</feature>
<keyword evidence="8 19" id="KW-0812">Transmembrane</keyword>
<feature type="compositionally biased region" description="Acidic residues" evidence="18">
    <location>
        <begin position="453"/>
        <end position="463"/>
    </location>
</feature>
<dbReference type="Gene3D" id="2.60.40.10">
    <property type="entry name" value="Immunoglobulins"/>
    <property type="match status" value="1"/>
</dbReference>
<evidence type="ECO:0000256" key="4">
    <source>
        <dbReference type="ARBA" id="ARBA00004563"/>
    </source>
</evidence>
<comment type="similarity">
    <text evidence="5">Belongs to the alphaherpesvirinae glycoprotein E family.</text>
</comment>
<protein>
    <recommendedName>
        <fullName evidence="6">Envelope glycoprotein E</fullName>
    </recommendedName>
</protein>